<comment type="subcellular location">
    <subcellularLocation>
        <location evidence="1">Cell membrane</location>
        <topology evidence="1">Lipid-anchor</topology>
    </subcellularLocation>
</comment>
<evidence type="ECO:0000256" key="4">
    <source>
        <dbReference type="ARBA" id="ARBA00022729"/>
    </source>
</evidence>
<dbReference type="InterPro" id="IPR030678">
    <property type="entry name" value="Peptide/Ni-bd"/>
</dbReference>
<evidence type="ECO:0000259" key="5">
    <source>
        <dbReference type="Pfam" id="PF00496"/>
    </source>
</evidence>
<dbReference type="PANTHER" id="PTHR30290">
    <property type="entry name" value="PERIPLASMIC BINDING COMPONENT OF ABC TRANSPORTER"/>
    <property type="match status" value="1"/>
</dbReference>
<dbReference type="EMBL" id="QUMS01000001">
    <property type="protein sequence ID" value="REG11232.1"/>
    <property type="molecule type" value="Genomic_DNA"/>
</dbReference>
<feature type="domain" description="Solute-binding protein family 5" evidence="5">
    <location>
        <begin position="68"/>
        <end position="438"/>
    </location>
</feature>
<keyword evidence="3" id="KW-0813">Transport</keyword>
<dbReference type="PANTHER" id="PTHR30290:SF9">
    <property type="entry name" value="OLIGOPEPTIDE-BINDING PROTEIN APPA"/>
    <property type="match status" value="1"/>
</dbReference>
<sequence length="536" mass="60524">MGLLLLSEQTGFRLVSPVPTSGGVYTEALIGSMQRLNPALDYYNSADRDVDRLIFSSLIKFDDKGLPKSDLAETWGISYDGLTYNFQLRENAKWHDGQTVTAEDVVFTVDLLRDPDSVLPDDIKEIWNTVQVTALSDNLVQFQLPEAFSPFMDYLDFGILPKHLLGGMTYAEIINSQFNLSPVGSGPYKFESLLVEEGKIQGVVLSSNSNYYLNTPYINDFVFRYYSDAQSAYSAYEEGTVQGISQVTTDILPQVLANSEIALYSAVEPKFSIILFNLNNSDVKFLQDENIRRALLMALDRRGMIDRILGGQGVIADVPVLPSNWAYYSSVSRVDQDVAAAESLLKEADYTLEQEGATVRSKDGEQLSFRMIHPNDAYHTQLAEAIQSDWKKIGVEVELVPVSYDALILDHLQPLTYEAALIDINYSRSPDPDPYPFWDQAQQTGGQNYSQWENRIVSQYLEEGRVLRETGERAKLYRNFQVVFSEELPALPLFYPVYNFAVDKSVQGIRLGSWYDTGDRFNNISEWYLLAQTSTE</sequence>
<dbReference type="Pfam" id="PF00496">
    <property type="entry name" value="SBP_bac_5"/>
    <property type="match status" value="1"/>
</dbReference>
<proteinExistence type="inferred from homology"/>
<dbReference type="CDD" id="cd08513">
    <property type="entry name" value="PBP2_thermophilic_Hb8_like"/>
    <property type="match status" value="1"/>
</dbReference>
<dbReference type="InterPro" id="IPR039424">
    <property type="entry name" value="SBP_5"/>
</dbReference>
<organism evidence="6 7">
    <name type="scientific">Pelolinea submarina</name>
    <dbReference type="NCBI Taxonomy" id="913107"/>
    <lineage>
        <taxon>Bacteria</taxon>
        <taxon>Bacillati</taxon>
        <taxon>Chloroflexota</taxon>
        <taxon>Anaerolineae</taxon>
        <taxon>Anaerolineales</taxon>
        <taxon>Anaerolineaceae</taxon>
        <taxon>Pelolinea</taxon>
    </lineage>
</organism>
<dbReference type="PROSITE" id="PS01040">
    <property type="entry name" value="SBP_BACTERIAL_5"/>
    <property type="match status" value="1"/>
</dbReference>
<dbReference type="SUPFAM" id="SSF53850">
    <property type="entry name" value="Periplasmic binding protein-like II"/>
    <property type="match status" value="1"/>
</dbReference>
<dbReference type="AlphaFoldDB" id="A0A3E0AHT0"/>
<comment type="caution">
    <text evidence="6">The sequence shown here is derived from an EMBL/GenBank/DDBJ whole genome shotgun (WGS) entry which is preliminary data.</text>
</comment>
<keyword evidence="7" id="KW-1185">Reference proteome</keyword>
<keyword evidence="4" id="KW-0732">Signal</keyword>
<protein>
    <submittedName>
        <fullName evidence="6">Peptide/nickel transport system substrate-binding protein</fullName>
    </submittedName>
</protein>
<evidence type="ECO:0000313" key="6">
    <source>
        <dbReference type="EMBL" id="REG11232.1"/>
    </source>
</evidence>
<dbReference type="GO" id="GO:0015833">
    <property type="term" value="P:peptide transport"/>
    <property type="evidence" value="ECO:0007669"/>
    <property type="project" value="TreeGrafter"/>
</dbReference>
<dbReference type="PIRSF" id="PIRSF002741">
    <property type="entry name" value="MppA"/>
    <property type="match status" value="1"/>
</dbReference>
<dbReference type="Proteomes" id="UP000256388">
    <property type="component" value="Unassembled WGS sequence"/>
</dbReference>
<dbReference type="Gene3D" id="3.10.105.10">
    <property type="entry name" value="Dipeptide-binding Protein, Domain 3"/>
    <property type="match status" value="1"/>
</dbReference>
<name>A0A3E0AHT0_9CHLR</name>
<evidence type="ECO:0000313" key="7">
    <source>
        <dbReference type="Proteomes" id="UP000256388"/>
    </source>
</evidence>
<evidence type="ECO:0000256" key="3">
    <source>
        <dbReference type="ARBA" id="ARBA00022448"/>
    </source>
</evidence>
<accession>A0A3E0AHT0</accession>
<dbReference type="InterPro" id="IPR023765">
    <property type="entry name" value="SBP_5_CS"/>
</dbReference>
<dbReference type="Gene3D" id="3.40.190.10">
    <property type="entry name" value="Periplasmic binding protein-like II"/>
    <property type="match status" value="1"/>
</dbReference>
<dbReference type="InterPro" id="IPR000914">
    <property type="entry name" value="SBP_5_dom"/>
</dbReference>
<comment type="similarity">
    <text evidence="2">Belongs to the bacterial solute-binding protein 5 family.</text>
</comment>
<gene>
    <name evidence="6" type="ORF">DFR64_1109</name>
</gene>
<evidence type="ECO:0000256" key="2">
    <source>
        <dbReference type="ARBA" id="ARBA00005695"/>
    </source>
</evidence>
<dbReference type="GO" id="GO:0042597">
    <property type="term" value="C:periplasmic space"/>
    <property type="evidence" value="ECO:0007669"/>
    <property type="project" value="UniProtKB-ARBA"/>
</dbReference>
<reference evidence="6 7" key="1">
    <citation type="submission" date="2018-08" db="EMBL/GenBank/DDBJ databases">
        <title>Genomic Encyclopedia of Type Strains, Phase IV (KMG-IV): sequencing the most valuable type-strain genomes for metagenomic binning, comparative biology and taxonomic classification.</title>
        <authorList>
            <person name="Goeker M."/>
        </authorList>
    </citation>
    <scope>NUCLEOTIDE SEQUENCE [LARGE SCALE GENOMIC DNA]</scope>
    <source>
        <strain evidence="6 7">DSM 23923</strain>
    </source>
</reference>
<dbReference type="GO" id="GO:0043190">
    <property type="term" value="C:ATP-binding cassette (ABC) transporter complex"/>
    <property type="evidence" value="ECO:0007669"/>
    <property type="project" value="InterPro"/>
</dbReference>
<evidence type="ECO:0000256" key="1">
    <source>
        <dbReference type="ARBA" id="ARBA00004193"/>
    </source>
</evidence>
<dbReference type="Gene3D" id="3.90.76.10">
    <property type="entry name" value="Dipeptide-binding Protein, Domain 1"/>
    <property type="match status" value="1"/>
</dbReference>
<dbReference type="GO" id="GO:1904680">
    <property type="term" value="F:peptide transmembrane transporter activity"/>
    <property type="evidence" value="ECO:0007669"/>
    <property type="project" value="TreeGrafter"/>
</dbReference>